<dbReference type="Pfam" id="PF13581">
    <property type="entry name" value="HATPase_c_2"/>
    <property type="match status" value="1"/>
</dbReference>
<keyword evidence="1" id="KW-0723">Serine/threonine-protein kinase</keyword>
<evidence type="ECO:0000256" key="2">
    <source>
        <dbReference type="SAM" id="MobiDB-lite"/>
    </source>
</evidence>
<organism evidence="4">
    <name type="scientific">uncultured Mycobacteriales bacterium</name>
    <dbReference type="NCBI Taxonomy" id="581187"/>
    <lineage>
        <taxon>Bacteria</taxon>
        <taxon>Bacillati</taxon>
        <taxon>Actinomycetota</taxon>
        <taxon>Actinomycetes</taxon>
        <taxon>Mycobacteriales</taxon>
        <taxon>environmental samples</taxon>
    </lineage>
</organism>
<sequence length="175" mass="17480">MSEAGSEAAPTLPAVAPPGPVDAAPQPPPGPPIEAAPAADALRHPAAPEIVATLADSPAVVSDARAMAAGALLAWACPEPVIEDAVVVISELVTNAVLHAAPPVRLRLALASPPEGRTVRIEVTDGSVLPPEVRSPSTSAPGGRGLRIVAALTARHGVLLSTDGKTVWAELLVTG</sequence>
<evidence type="ECO:0000256" key="1">
    <source>
        <dbReference type="ARBA" id="ARBA00022527"/>
    </source>
</evidence>
<dbReference type="InterPro" id="IPR036890">
    <property type="entry name" value="HATPase_C_sf"/>
</dbReference>
<gene>
    <name evidence="4" type="ORF">AVDCRST_MAG41-964</name>
</gene>
<proteinExistence type="predicted"/>
<feature type="compositionally biased region" description="Pro residues" evidence="2">
    <location>
        <begin position="15"/>
        <end position="34"/>
    </location>
</feature>
<dbReference type="EMBL" id="CADCTP010000083">
    <property type="protein sequence ID" value="CAA9227133.1"/>
    <property type="molecule type" value="Genomic_DNA"/>
</dbReference>
<dbReference type="InterPro" id="IPR050267">
    <property type="entry name" value="Anti-sigma-factor_SerPK"/>
</dbReference>
<name>A0A6J4HKQ1_9ACTN</name>
<dbReference type="InterPro" id="IPR003594">
    <property type="entry name" value="HATPase_dom"/>
</dbReference>
<accession>A0A6J4HKQ1</accession>
<evidence type="ECO:0000259" key="3">
    <source>
        <dbReference type="Pfam" id="PF13581"/>
    </source>
</evidence>
<dbReference type="PANTHER" id="PTHR35526">
    <property type="entry name" value="ANTI-SIGMA-F FACTOR RSBW-RELATED"/>
    <property type="match status" value="1"/>
</dbReference>
<dbReference type="AlphaFoldDB" id="A0A6J4HKQ1"/>
<dbReference type="SUPFAM" id="SSF55874">
    <property type="entry name" value="ATPase domain of HSP90 chaperone/DNA topoisomerase II/histidine kinase"/>
    <property type="match status" value="1"/>
</dbReference>
<dbReference type="PANTHER" id="PTHR35526:SF3">
    <property type="entry name" value="ANTI-SIGMA-F FACTOR RSBW"/>
    <property type="match status" value="1"/>
</dbReference>
<dbReference type="Gene3D" id="3.30.565.10">
    <property type="entry name" value="Histidine kinase-like ATPase, C-terminal domain"/>
    <property type="match status" value="1"/>
</dbReference>
<feature type="region of interest" description="Disordered" evidence="2">
    <location>
        <begin position="1"/>
        <end position="36"/>
    </location>
</feature>
<feature type="domain" description="Histidine kinase/HSP90-like ATPase" evidence="3">
    <location>
        <begin position="57"/>
        <end position="169"/>
    </location>
</feature>
<keyword evidence="1" id="KW-0808">Transferase</keyword>
<dbReference type="GO" id="GO:0004674">
    <property type="term" value="F:protein serine/threonine kinase activity"/>
    <property type="evidence" value="ECO:0007669"/>
    <property type="project" value="UniProtKB-KW"/>
</dbReference>
<dbReference type="CDD" id="cd16936">
    <property type="entry name" value="HATPase_RsbW-like"/>
    <property type="match status" value="1"/>
</dbReference>
<protein>
    <recommendedName>
        <fullName evidence="3">Histidine kinase/HSP90-like ATPase domain-containing protein</fullName>
    </recommendedName>
</protein>
<reference evidence="4" key="1">
    <citation type="submission" date="2020-02" db="EMBL/GenBank/DDBJ databases">
        <authorList>
            <person name="Meier V. D."/>
        </authorList>
    </citation>
    <scope>NUCLEOTIDE SEQUENCE</scope>
    <source>
        <strain evidence="4">AVDCRST_MAG41</strain>
    </source>
</reference>
<keyword evidence="1" id="KW-0418">Kinase</keyword>
<evidence type="ECO:0000313" key="4">
    <source>
        <dbReference type="EMBL" id="CAA9227133.1"/>
    </source>
</evidence>